<dbReference type="GO" id="GO:0005739">
    <property type="term" value="C:mitochondrion"/>
    <property type="evidence" value="ECO:0007669"/>
    <property type="project" value="TreeGrafter"/>
</dbReference>
<evidence type="ECO:0000313" key="8">
    <source>
        <dbReference type="Proteomes" id="UP000054342"/>
    </source>
</evidence>
<keyword evidence="8" id="KW-1185">Reference proteome</keyword>
<dbReference type="OrthoDB" id="2139957at2759"/>
<sequence length="294" mass="31391">MSSSSSPPSTLKSPPPHTPSTILLFPTPSILLVVLNNPRGLNCLSTSLHWALDALLTWYDNEPTLRCCVVTGMGRAFCAGADLKEWNESNNARATGQGQGQRVMPASGFGAISRRVGKKPVIGAINGLAFGGGMEMVANLDMVVAAKSALFALPEVKRGVVAFAGALTRIVRTIGKPRAMEMALTGRTVGAAEAKDWGIVNAVTEDAPVDADILERPVVKKALEYAKEICNNSPDSVIISRAGIIAGWEDGSAEHGTQTTNEVYQRRLNEGENIREGVKAFVEKRSPRWVPSKL</sequence>
<dbReference type="GO" id="GO:0016829">
    <property type="term" value="F:lyase activity"/>
    <property type="evidence" value="ECO:0007669"/>
    <property type="project" value="UniProtKB-KW"/>
</dbReference>
<dbReference type="RefSeq" id="XP_013312085.1">
    <property type="nucleotide sequence ID" value="XM_013456631.1"/>
</dbReference>
<dbReference type="GO" id="GO:0016853">
    <property type="term" value="F:isomerase activity"/>
    <property type="evidence" value="ECO:0007669"/>
    <property type="project" value="UniProtKB-KW"/>
</dbReference>
<dbReference type="GO" id="GO:0006635">
    <property type="term" value="P:fatty acid beta-oxidation"/>
    <property type="evidence" value="ECO:0007669"/>
    <property type="project" value="TreeGrafter"/>
</dbReference>
<evidence type="ECO:0000256" key="5">
    <source>
        <dbReference type="ARBA" id="ARBA00023235"/>
    </source>
</evidence>
<comment type="similarity">
    <text evidence="3">Belongs to the enoyl-CoA hydratase/isomerase family.</text>
</comment>
<dbReference type="STRING" id="348802.A0A0D2BH49"/>
<dbReference type="InterPro" id="IPR014748">
    <property type="entry name" value="Enoyl-CoA_hydra_C"/>
</dbReference>
<keyword evidence="4" id="KW-0576">Peroxisome</keyword>
<dbReference type="Proteomes" id="UP000054342">
    <property type="component" value="Unassembled WGS sequence"/>
</dbReference>
<dbReference type="InterPro" id="IPR029045">
    <property type="entry name" value="ClpP/crotonase-like_dom_sf"/>
</dbReference>
<keyword evidence="6" id="KW-0456">Lyase</keyword>
<dbReference type="HOGENOM" id="CLU_009834_7_6_1"/>
<organism evidence="7 8">
    <name type="scientific">Exophiala xenobiotica</name>
    <dbReference type="NCBI Taxonomy" id="348802"/>
    <lineage>
        <taxon>Eukaryota</taxon>
        <taxon>Fungi</taxon>
        <taxon>Dikarya</taxon>
        <taxon>Ascomycota</taxon>
        <taxon>Pezizomycotina</taxon>
        <taxon>Eurotiomycetes</taxon>
        <taxon>Chaetothyriomycetidae</taxon>
        <taxon>Chaetothyriales</taxon>
        <taxon>Herpotrichiellaceae</taxon>
        <taxon>Exophiala</taxon>
    </lineage>
</organism>
<dbReference type="FunFam" id="3.90.226.10:FF:000074">
    <property type="entry name" value="Enoyl-CoA hydratase (AFU_orthologue AFUA_2G10650)"/>
    <property type="match status" value="1"/>
</dbReference>
<reference evidence="7 8" key="1">
    <citation type="submission" date="2015-01" db="EMBL/GenBank/DDBJ databases">
        <title>The Genome Sequence of Exophiala xenobiotica CBS118157.</title>
        <authorList>
            <consortium name="The Broad Institute Genomics Platform"/>
            <person name="Cuomo C."/>
            <person name="de Hoog S."/>
            <person name="Gorbushina A."/>
            <person name="Stielow B."/>
            <person name="Teixiera M."/>
            <person name="Abouelleil A."/>
            <person name="Chapman S.B."/>
            <person name="Priest M."/>
            <person name="Young S.K."/>
            <person name="Wortman J."/>
            <person name="Nusbaum C."/>
            <person name="Birren B."/>
        </authorList>
    </citation>
    <scope>NUCLEOTIDE SEQUENCE [LARGE SCALE GENOMIC DNA]</scope>
    <source>
        <strain evidence="7 8">CBS 118157</strain>
    </source>
</reference>
<dbReference type="GO" id="GO:0005777">
    <property type="term" value="C:peroxisome"/>
    <property type="evidence" value="ECO:0007669"/>
    <property type="project" value="UniProtKB-SubCell"/>
</dbReference>
<dbReference type="PANTHER" id="PTHR11941:SF158">
    <property type="entry name" value="ENOYL-COA HYDRATASE (AFU_ORTHOLOGUE AFUA_2G10650)"/>
    <property type="match status" value="1"/>
</dbReference>
<dbReference type="GeneID" id="25332123"/>
<dbReference type="AlphaFoldDB" id="A0A0D2BH49"/>
<dbReference type="EMBL" id="KN847322">
    <property type="protein sequence ID" value="KIW51501.1"/>
    <property type="molecule type" value="Genomic_DNA"/>
</dbReference>
<keyword evidence="5" id="KW-0413">Isomerase</keyword>
<evidence type="ECO:0008006" key="9">
    <source>
        <dbReference type="Google" id="ProtNLM"/>
    </source>
</evidence>
<dbReference type="CDD" id="cd06558">
    <property type="entry name" value="crotonase-like"/>
    <property type="match status" value="1"/>
</dbReference>
<evidence type="ECO:0000256" key="3">
    <source>
        <dbReference type="ARBA" id="ARBA00005254"/>
    </source>
</evidence>
<evidence type="ECO:0000256" key="6">
    <source>
        <dbReference type="ARBA" id="ARBA00023239"/>
    </source>
</evidence>
<evidence type="ECO:0000313" key="7">
    <source>
        <dbReference type="EMBL" id="KIW51501.1"/>
    </source>
</evidence>
<dbReference type="Gene3D" id="3.90.226.10">
    <property type="entry name" value="2-enoyl-CoA Hydratase, Chain A, domain 1"/>
    <property type="match status" value="1"/>
</dbReference>
<evidence type="ECO:0000256" key="1">
    <source>
        <dbReference type="ARBA" id="ARBA00004275"/>
    </source>
</evidence>
<gene>
    <name evidence="7" type="ORF">PV05_10215</name>
</gene>
<dbReference type="Gene3D" id="1.10.12.10">
    <property type="entry name" value="Lyase 2-enoyl-coa Hydratase, Chain A, domain 2"/>
    <property type="match status" value="1"/>
</dbReference>
<accession>A0A0D2BH49</accession>
<comment type="pathway">
    <text evidence="2">Siderophore biosynthesis.</text>
</comment>
<protein>
    <recommendedName>
        <fullName evidence="9">Enoyl-CoA hydratase</fullName>
    </recommendedName>
</protein>
<dbReference type="Pfam" id="PF00378">
    <property type="entry name" value="ECH_1"/>
    <property type="match status" value="1"/>
</dbReference>
<dbReference type="SUPFAM" id="SSF52096">
    <property type="entry name" value="ClpP/crotonase"/>
    <property type="match status" value="1"/>
</dbReference>
<name>A0A0D2BH49_9EURO</name>
<dbReference type="PANTHER" id="PTHR11941">
    <property type="entry name" value="ENOYL-COA HYDRATASE-RELATED"/>
    <property type="match status" value="1"/>
</dbReference>
<evidence type="ECO:0000256" key="4">
    <source>
        <dbReference type="ARBA" id="ARBA00023140"/>
    </source>
</evidence>
<comment type="subcellular location">
    <subcellularLocation>
        <location evidence="1">Peroxisome</location>
    </subcellularLocation>
</comment>
<dbReference type="InterPro" id="IPR001753">
    <property type="entry name" value="Enoyl-CoA_hydra/iso"/>
</dbReference>
<evidence type="ECO:0000256" key="2">
    <source>
        <dbReference type="ARBA" id="ARBA00004924"/>
    </source>
</evidence>
<proteinExistence type="inferred from homology"/>